<dbReference type="PANTHER" id="PTHR40590">
    <property type="entry name" value="CYTOPLASMIC PROTEIN-RELATED"/>
    <property type="match status" value="1"/>
</dbReference>
<proteinExistence type="predicted"/>
<gene>
    <name evidence="1" type="ORF">NC595_09750</name>
</gene>
<protein>
    <submittedName>
        <fullName evidence="1">TraB/GumN family protein</fullName>
    </submittedName>
</protein>
<comment type="caution">
    <text evidence="1">The sequence shown here is derived from an EMBL/GenBank/DDBJ whole genome shotgun (WGS) entry which is preliminary data.</text>
</comment>
<dbReference type="PANTHER" id="PTHR40590:SF1">
    <property type="entry name" value="CYTOPLASMIC PROTEIN"/>
    <property type="match status" value="1"/>
</dbReference>
<dbReference type="Pfam" id="PF01963">
    <property type="entry name" value="TraB_PrgY_gumN"/>
    <property type="match status" value="1"/>
</dbReference>
<dbReference type="EMBL" id="JAMZEK010000002">
    <property type="protein sequence ID" value="MCP1374344.1"/>
    <property type="molecule type" value="Genomic_DNA"/>
</dbReference>
<dbReference type="InterPro" id="IPR002816">
    <property type="entry name" value="TraB/PrgY/GumN_fam"/>
</dbReference>
<reference evidence="1 2" key="1">
    <citation type="submission" date="2022-06" db="EMBL/GenBank/DDBJ databases">
        <title>Dyella sp. Sa strain:Sa Genome sequencing.</title>
        <authorList>
            <person name="Park S."/>
        </authorList>
    </citation>
    <scope>NUCLEOTIDE SEQUENCE [LARGE SCALE GENOMIC DNA]</scope>
    <source>
        <strain evidence="1 2">Sa</strain>
    </source>
</reference>
<name>A0ABT1FAF4_9GAMM</name>
<evidence type="ECO:0000313" key="1">
    <source>
        <dbReference type="EMBL" id="MCP1374344.1"/>
    </source>
</evidence>
<sequence>MNTLTRFRRLGARVLVAVALLFPAGAIAHPALWVVRGADTTIYLFGTVHLLPGNTPWRYPALDQALASSDALVVEITDDSPANITALVLRLGMDPAHPLSSLLSAGDYHRLERAARLAGLPGMGALDAMRPWLAALTIAMAPLAKAGLDPQQGVDHLLRDEMTRAGKPVRALETAEEQIRFLADMPSALQLDMLRQTLHETDASKLEFKELVEAWDKGDVEAIARLENSLMKRETPALYQRLLVTRNATWAGKIRAMLDTPGTVFIAVGAAHLAGPDSVQAQLHKLGVDATRVDTP</sequence>
<accession>A0ABT1FAF4</accession>
<dbReference type="InterPro" id="IPR047111">
    <property type="entry name" value="YbaP-like"/>
</dbReference>
<keyword evidence="2" id="KW-1185">Reference proteome</keyword>
<dbReference type="Proteomes" id="UP001204615">
    <property type="component" value="Unassembled WGS sequence"/>
</dbReference>
<evidence type="ECO:0000313" key="2">
    <source>
        <dbReference type="Proteomes" id="UP001204615"/>
    </source>
</evidence>
<dbReference type="RefSeq" id="WP_253566126.1">
    <property type="nucleotide sequence ID" value="NZ_JAMZEK010000002.1"/>
</dbReference>
<organism evidence="1 2">
    <name type="scientific">Dyella lutea</name>
    <dbReference type="NCBI Taxonomy" id="2950441"/>
    <lineage>
        <taxon>Bacteria</taxon>
        <taxon>Pseudomonadati</taxon>
        <taxon>Pseudomonadota</taxon>
        <taxon>Gammaproteobacteria</taxon>
        <taxon>Lysobacterales</taxon>
        <taxon>Rhodanobacteraceae</taxon>
        <taxon>Dyella</taxon>
    </lineage>
</organism>
<dbReference type="CDD" id="cd14789">
    <property type="entry name" value="Tiki"/>
    <property type="match status" value="1"/>
</dbReference>